<name>A0A2K8T406_9NOSO</name>
<dbReference type="AlphaFoldDB" id="A0A2K8T406"/>
<accession>A0A2K8T406</accession>
<keyword evidence="2" id="KW-1185">Reference proteome</keyword>
<reference evidence="1 2" key="1">
    <citation type="submission" date="2017-11" db="EMBL/GenBank/DDBJ databases">
        <title>Complete genome of a free-living desiccation-tolerant cyanobacterium and its photosynthetic adaptation to extreme terrestrial habitat.</title>
        <authorList>
            <person name="Shang J."/>
        </authorList>
    </citation>
    <scope>NUCLEOTIDE SEQUENCE [LARGE SCALE GENOMIC DNA]</scope>
    <source>
        <strain evidence="1 2">CCNUN1</strain>
    </source>
</reference>
<evidence type="ECO:0000313" key="2">
    <source>
        <dbReference type="Proteomes" id="UP000232003"/>
    </source>
</evidence>
<dbReference type="EMBL" id="CP024785">
    <property type="protein sequence ID" value="AUB42442.1"/>
    <property type="molecule type" value="Genomic_DNA"/>
</dbReference>
<gene>
    <name evidence="1" type="ORF">COO91_08570</name>
</gene>
<proteinExistence type="predicted"/>
<protein>
    <submittedName>
        <fullName evidence="1">IS4 transposase</fullName>
    </submittedName>
</protein>
<evidence type="ECO:0000313" key="1">
    <source>
        <dbReference type="EMBL" id="AUB42442.1"/>
    </source>
</evidence>
<dbReference type="Proteomes" id="UP000232003">
    <property type="component" value="Chromosome"/>
</dbReference>
<sequence>MSIKIHYLRQKESKLKDISYQTIYQITQKLLFNYFIEQLKCTDISMSLFLIKLLSYAASYPSLFVPVA</sequence>
<organism evidence="1 2">
    <name type="scientific">Nostoc flagelliforme CCNUN1</name>
    <dbReference type="NCBI Taxonomy" id="2038116"/>
    <lineage>
        <taxon>Bacteria</taxon>
        <taxon>Bacillati</taxon>
        <taxon>Cyanobacteriota</taxon>
        <taxon>Cyanophyceae</taxon>
        <taxon>Nostocales</taxon>
        <taxon>Nostocaceae</taxon>
        <taxon>Nostoc</taxon>
    </lineage>
</organism>
<dbReference type="KEGG" id="nfl:COO91_08570"/>